<evidence type="ECO:0000259" key="2">
    <source>
        <dbReference type="Pfam" id="PF19259"/>
    </source>
</evidence>
<accession>A0A3Q3AER4</accession>
<dbReference type="AlphaFoldDB" id="A0A3Q3AER4"/>
<dbReference type="Ensembl" id="ENSKMAT00000015296.1">
    <property type="protein sequence ID" value="ENSKMAP00000015078.1"/>
    <property type="gene ID" value="ENSKMAG00000011279.1"/>
</dbReference>
<sequence length="239" mass="26817">WTRPGTSRTETNNHSSGGGQTADTLVHHEHRLDHYDTLIQQLYQVQQDTCATLNSVSHRIVALDNRLGTLFPTSPAPPLVSATPPTAPLPSFREPEMKPSECFEGDTDRCGGFLLQCNLAFARSPSLFPTHASKITFIVAALKGRALRWAQAFLGSHPIETLDFLRFVQEFRCVFDHPLQVEEAAKRLHTLRQGRRSVADYSVDFRIMAEEAAYTVGQPNVKSITSDWNLIAFRGRFHM</sequence>
<organism evidence="3 4">
    <name type="scientific">Kryptolebias marmoratus</name>
    <name type="common">Mangrove killifish</name>
    <name type="synonym">Rivulus marmoratus</name>
    <dbReference type="NCBI Taxonomy" id="37003"/>
    <lineage>
        <taxon>Eukaryota</taxon>
        <taxon>Metazoa</taxon>
        <taxon>Chordata</taxon>
        <taxon>Craniata</taxon>
        <taxon>Vertebrata</taxon>
        <taxon>Euteleostomi</taxon>
        <taxon>Actinopterygii</taxon>
        <taxon>Neopterygii</taxon>
        <taxon>Teleostei</taxon>
        <taxon>Neoteleostei</taxon>
        <taxon>Acanthomorphata</taxon>
        <taxon>Ovalentaria</taxon>
        <taxon>Atherinomorphae</taxon>
        <taxon>Cyprinodontiformes</taxon>
        <taxon>Rivulidae</taxon>
        <taxon>Kryptolebias</taxon>
    </lineage>
</organism>
<feature type="compositionally biased region" description="Polar residues" evidence="1">
    <location>
        <begin position="1"/>
        <end position="15"/>
    </location>
</feature>
<feature type="region of interest" description="Disordered" evidence="1">
    <location>
        <begin position="1"/>
        <end position="22"/>
    </location>
</feature>
<dbReference type="GeneTree" id="ENSGT01150000287245"/>
<name>A0A3Q3AER4_KRYMA</name>
<protein>
    <recommendedName>
        <fullName evidence="2">Ty3 transposon capsid-like protein domain-containing protein</fullName>
    </recommendedName>
</protein>
<dbReference type="InterPro" id="IPR045358">
    <property type="entry name" value="Ty3_capsid"/>
</dbReference>
<reference evidence="3" key="1">
    <citation type="submission" date="2025-08" db="UniProtKB">
        <authorList>
            <consortium name="Ensembl"/>
        </authorList>
    </citation>
    <scope>IDENTIFICATION</scope>
</reference>
<reference evidence="3" key="2">
    <citation type="submission" date="2025-09" db="UniProtKB">
        <authorList>
            <consortium name="Ensembl"/>
        </authorList>
    </citation>
    <scope>IDENTIFICATION</scope>
</reference>
<dbReference type="PANTHER" id="PTHR15503">
    <property type="entry name" value="LDOC1 RELATED"/>
    <property type="match status" value="1"/>
</dbReference>
<evidence type="ECO:0000313" key="3">
    <source>
        <dbReference type="Ensembl" id="ENSKMAP00000015078.1"/>
    </source>
</evidence>
<feature type="domain" description="Ty3 transposon capsid-like protein" evidence="2">
    <location>
        <begin position="111"/>
        <end position="208"/>
    </location>
</feature>
<dbReference type="PANTHER" id="PTHR15503:SF36">
    <property type="entry name" value="RETROTRANSPOSON GAG-LIKE PROTEIN 5"/>
    <property type="match status" value="1"/>
</dbReference>
<dbReference type="OMA" id="FREPEMK"/>
<evidence type="ECO:0000313" key="4">
    <source>
        <dbReference type="Proteomes" id="UP000264800"/>
    </source>
</evidence>
<dbReference type="Pfam" id="PF19259">
    <property type="entry name" value="Ty3_capsid"/>
    <property type="match status" value="1"/>
</dbReference>
<dbReference type="STRING" id="37003.ENSKMAP00000015078"/>
<keyword evidence="4" id="KW-1185">Reference proteome</keyword>
<dbReference type="Proteomes" id="UP000264800">
    <property type="component" value="Unplaced"/>
</dbReference>
<evidence type="ECO:0000256" key="1">
    <source>
        <dbReference type="SAM" id="MobiDB-lite"/>
    </source>
</evidence>
<proteinExistence type="predicted"/>
<dbReference type="InterPro" id="IPR032567">
    <property type="entry name" value="RTL1-rel"/>
</dbReference>